<evidence type="ECO:0000259" key="12">
    <source>
        <dbReference type="PROSITE" id="PS51671"/>
    </source>
</evidence>
<feature type="domain" description="Prephenate/arogenate dehydrogenase" evidence="11">
    <location>
        <begin position="4"/>
        <end position="292"/>
    </location>
</feature>
<dbReference type="FunFam" id="1.10.3660.10:FF:000003">
    <property type="entry name" value="Prephenate dehydrogenase"/>
    <property type="match status" value="1"/>
</dbReference>
<evidence type="ECO:0000256" key="8">
    <source>
        <dbReference type="ARBA" id="ARBA00023027"/>
    </source>
</evidence>
<evidence type="ECO:0000313" key="13">
    <source>
        <dbReference type="EMBL" id="MBM7556478.1"/>
    </source>
</evidence>
<evidence type="ECO:0000313" key="14">
    <source>
        <dbReference type="Proteomes" id="UP000774000"/>
    </source>
</evidence>
<dbReference type="FunFam" id="3.40.50.720:FF:000208">
    <property type="entry name" value="Prephenate dehydrogenase"/>
    <property type="match status" value="1"/>
</dbReference>
<organism evidence="13 14">
    <name type="scientific">Halanaerobacter jeridensis</name>
    <dbReference type="NCBI Taxonomy" id="706427"/>
    <lineage>
        <taxon>Bacteria</taxon>
        <taxon>Bacillati</taxon>
        <taxon>Bacillota</taxon>
        <taxon>Clostridia</taxon>
        <taxon>Halanaerobiales</taxon>
        <taxon>Halobacteroidaceae</taxon>
        <taxon>Halanaerobacter</taxon>
    </lineage>
</organism>
<dbReference type="GO" id="GO:0006571">
    <property type="term" value="P:tyrosine biosynthetic process"/>
    <property type="evidence" value="ECO:0007669"/>
    <property type="project" value="UniProtKB-KW"/>
</dbReference>
<dbReference type="SUPFAM" id="SSF51735">
    <property type="entry name" value="NAD(P)-binding Rossmann-fold domains"/>
    <property type="match status" value="1"/>
</dbReference>
<dbReference type="Gene3D" id="1.10.3660.10">
    <property type="entry name" value="6-phosphogluconate dehydrogenase C-terminal like domain"/>
    <property type="match status" value="1"/>
</dbReference>
<dbReference type="Gene3D" id="3.40.50.720">
    <property type="entry name" value="NAD(P)-binding Rossmann-like Domain"/>
    <property type="match status" value="1"/>
</dbReference>
<dbReference type="SUPFAM" id="SSF55021">
    <property type="entry name" value="ACT-like"/>
    <property type="match status" value="1"/>
</dbReference>
<accession>A0A939BP87</accession>
<dbReference type="Pfam" id="PF02153">
    <property type="entry name" value="PDH_N"/>
    <property type="match status" value="1"/>
</dbReference>
<keyword evidence="5" id="KW-0827">Tyrosine biosynthesis</keyword>
<dbReference type="SUPFAM" id="SSF48179">
    <property type="entry name" value="6-phosphogluconate dehydrogenase C-terminal domain-like"/>
    <property type="match status" value="1"/>
</dbReference>
<evidence type="ECO:0000256" key="4">
    <source>
        <dbReference type="ARBA" id="ARBA00016891"/>
    </source>
</evidence>
<comment type="catalytic activity">
    <reaction evidence="10">
        <text>prephenate + NAD(+) = 3-(4-hydroxyphenyl)pyruvate + CO2 + NADH</text>
        <dbReference type="Rhea" id="RHEA:13869"/>
        <dbReference type="ChEBI" id="CHEBI:16526"/>
        <dbReference type="ChEBI" id="CHEBI:29934"/>
        <dbReference type="ChEBI" id="CHEBI:36242"/>
        <dbReference type="ChEBI" id="CHEBI:57540"/>
        <dbReference type="ChEBI" id="CHEBI:57945"/>
        <dbReference type="EC" id="1.3.1.12"/>
    </reaction>
</comment>
<evidence type="ECO:0000256" key="2">
    <source>
        <dbReference type="ARBA" id="ARBA00007964"/>
    </source>
</evidence>
<keyword evidence="8" id="KW-0520">NAD</keyword>
<dbReference type="InterPro" id="IPR002912">
    <property type="entry name" value="ACT_dom"/>
</dbReference>
<evidence type="ECO:0000256" key="1">
    <source>
        <dbReference type="ARBA" id="ARBA00005067"/>
    </source>
</evidence>
<dbReference type="GO" id="GO:0004665">
    <property type="term" value="F:prephenate dehydrogenase (NADP+) activity"/>
    <property type="evidence" value="ECO:0007669"/>
    <property type="project" value="InterPro"/>
</dbReference>
<name>A0A939BP87_9FIRM</name>
<dbReference type="InterPro" id="IPR050812">
    <property type="entry name" value="Preph/Arog_dehydrog"/>
</dbReference>
<keyword evidence="6" id="KW-0028">Amino-acid biosynthesis</keyword>
<proteinExistence type="inferred from homology"/>
<comment type="caution">
    <text evidence="13">The sequence shown here is derived from an EMBL/GenBank/DDBJ whole genome shotgun (WGS) entry which is preliminary data.</text>
</comment>
<dbReference type="InterPro" id="IPR046826">
    <property type="entry name" value="PDH_N"/>
</dbReference>
<evidence type="ECO:0000259" key="11">
    <source>
        <dbReference type="PROSITE" id="PS51176"/>
    </source>
</evidence>
<dbReference type="PROSITE" id="PS51671">
    <property type="entry name" value="ACT"/>
    <property type="match status" value="1"/>
</dbReference>
<gene>
    <name evidence="13" type="ORF">JOC47_001321</name>
</gene>
<comment type="similarity">
    <text evidence="2">Belongs to the prephenate/arogenate dehydrogenase family.</text>
</comment>
<reference evidence="13" key="1">
    <citation type="submission" date="2021-01" db="EMBL/GenBank/DDBJ databases">
        <title>Genomic Encyclopedia of Type Strains, Phase IV (KMG-IV): sequencing the most valuable type-strain genomes for metagenomic binning, comparative biology and taxonomic classification.</title>
        <authorList>
            <person name="Goeker M."/>
        </authorList>
    </citation>
    <scope>NUCLEOTIDE SEQUENCE</scope>
    <source>
        <strain evidence="13">DSM 23230</strain>
    </source>
</reference>
<dbReference type="Proteomes" id="UP000774000">
    <property type="component" value="Unassembled WGS sequence"/>
</dbReference>
<dbReference type="InterPro" id="IPR045865">
    <property type="entry name" value="ACT-like_dom_sf"/>
</dbReference>
<protein>
    <recommendedName>
        <fullName evidence="4">Prephenate dehydrogenase</fullName>
        <ecNumber evidence="3">1.3.1.12</ecNumber>
    </recommendedName>
</protein>
<dbReference type="AlphaFoldDB" id="A0A939BP87"/>
<dbReference type="Pfam" id="PF20463">
    <property type="entry name" value="PDH_C"/>
    <property type="match status" value="1"/>
</dbReference>
<dbReference type="EC" id="1.3.1.12" evidence="3"/>
<dbReference type="InterPro" id="IPR008927">
    <property type="entry name" value="6-PGluconate_DH-like_C_sf"/>
</dbReference>
<keyword evidence="14" id="KW-1185">Reference proteome</keyword>
<keyword evidence="7 13" id="KW-0560">Oxidoreductase</keyword>
<dbReference type="InterPro" id="IPR003099">
    <property type="entry name" value="Prephen_DH"/>
</dbReference>
<evidence type="ECO:0000256" key="7">
    <source>
        <dbReference type="ARBA" id="ARBA00023002"/>
    </source>
</evidence>
<dbReference type="GO" id="GO:0008977">
    <property type="term" value="F:prephenate dehydrogenase (NAD+) activity"/>
    <property type="evidence" value="ECO:0007669"/>
    <property type="project" value="UniProtKB-EC"/>
</dbReference>
<dbReference type="PANTHER" id="PTHR21363:SF0">
    <property type="entry name" value="PREPHENATE DEHYDROGENASE [NADP(+)]"/>
    <property type="match status" value="1"/>
</dbReference>
<dbReference type="InterPro" id="IPR036291">
    <property type="entry name" value="NAD(P)-bd_dom_sf"/>
</dbReference>
<keyword evidence="9" id="KW-0057">Aromatic amino acid biosynthesis</keyword>
<dbReference type="PANTHER" id="PTHR21363">
    <property type="entry name" value="PREPHENATE DEHYDROGENASE"/>
    <property type="match status" value="1"/>
</dbReference>
<evidence type="ECO:0000256" key="3">
    <source>
        <dbReference type="ARBA" id="ARBA00012068"/>
    </source>
</evidence>
<dbReference type="InterPro" id="IPR046825">
    <property type="entry name" value="PDH_C"/>
</dbReference>
<dbReference type="Gene3D" id="3.30.70.260">
    <property type="match status" value="1"/>
</dbReference>
<evidence type="ECO:0000256" key="9">
    <source>
        <dbReference type="ARBA" id="ARBA00023141"/>
    </source>
</evidence>
<evidence type="ECO:0000256" key="6">
    <source>
        <dbReference type="ARBA" id="ARBA00022605"/>
    </source>
</evidence>
<feature type="domain" description="ACT" evidence="12">
    <location>
        <begin position="297"/>
        <end position="366"/>
    </location>
</feature>
<evidence type="ECO:0000256" key="5">
    <source>
        <dbReference type="ARBA" id="ARBA00022498"/>
    </source>
</evidence>
<dbReference type="GO" id="GO:0070403">
    <property type="term" value="F:NAD+ binding"/>
    <property type="evidence" value="ECO:0007669"/>
    <property type="project" value="InterPro"/>
</dbReference>
<sequence>MMIHNVAIVGVGLIGASLGLGLKDNHKIEKVVGIDQNPHHLQQALDIEAIDETADIKKGVQAADLVVVAVPVGSIKSVVDEVLKYAKAGTIITDVGSTKSNLVQDLEHKSATKDCIYIGGHPMTGSEVSGPIAADKYLFENAIYVLTKTEQTDQASLDELQQLVEGLGAQSLIISPEHHDQTVAVTSHLPHLVAVNLMKTASEYEVDDELITSLIAGGFRDTTRIAAGDPEMWKDIFLNNRELVLNAVEVFEDKLADFKEMINQASAEELETDLEETRQARRELPMKKKGLLASNFELILTLPDEPNAIGQAATLLGEAGINIQDIEVLKVRDDGGTIRLSFKQEEEQEQAYRLLKENNYKVVKKQ</sequence>
<evidence type="ECO:0000256" key="10">
    <source>
        <dbReference type="ARBA" id="ARBA00049260"/>
    </source>
</evidence>
<dbReference type="PROSITE" id="PS51176">
    <property type="entry name" value="PDH_ADH"/>
    <property type="match status" value="1"/>
</dbReference>
<dbReference type="EMBL" id="JAFBDQ010000005">
    <property type="protein sequence ID" value="MBM7556478.1"/>
    <property type="molecule type" value="Genomic_DNA"/>
</dbReference>
<comment type="pathway">
    <text evidence="1">Amino-acid biosynthesis; L-tyrosine biosynthesis; (4-hydroxyphenyl)pyruvate from prephenate (NAD(+) route): step 1/1.</text>
</comment>